<keyword evidence="4 6" id="KW-1133">Transmembrane helix</keyword>
<keyword evidence="3 6" id="KW-0812">Transmembrane</keyword>
<accession>A0A6P8Z3D5</accession>
<feature type="transmembrane region" description="Helical" evidence="6">
    <location>
        <begin position="7"/>
        <end position="26"/>
    </location>
</feature>
<keyword evidence="7" id="KW-1185">Reference proteome</keyword>
<dbReference type="GO" id="GO:0016020">
    <property type="term" value="C:membrane"/>
    <property type="evidence" value="ECO:0007669"/>
    <property type="project" value="UniProtKB-SubCell"/>
</dbReference>
<reference evidence="8" key="1">
    <citation type="submission" date="2025-08" db="UniProtKB">
        <authorList>
            <consortium name="RefSeq"/>
        </authorList>
    </citation>
    <scope>IDENTIFICATION</scope>
    <source>
        <tissue evidence="8">Total insect</tissue>
    </source>
</reference>
<dbReference type="OrthoDB" id="1111004at2759"/>
<feature type="transmembrane region" description="Helical" evidence="6">
    <location>
        <begin position="38"/>
        <end position="59"/>
    </location>
</feature>
<dbReference type="GeneID" id="117646939"/>
<feature type="transmembrane region" description="Helical" evidence="6">
    <location>
        <begin position="71"/>
        <end position="89"/>
    </location>
</feature>
<evidence type="ECO:0000256" key="2">
    <source>
        <dbReference type="ARBA" id="ARBA00007279"/>
    </source>
</evidence>
<name>A0A6P8Z3D5_THRPL</name>
<dbReference type="InterPro" id="IPR018614">
    <property type="entry name" value="KRTCAP2"/>
</dbReference>
<dbReference type="Pfam" id="PF09775">
    <property type="entry name" value="Keratin_assoc"/>
    <property type="match status" value="1"/>
</dbReference>
<dbReference type="AlphaFoldDB" id="A0A6P8Z3D5"/>
<evidence type="ECO:0000256" key="3">
    <source>
        <dbReference type="ARBA" id="ARBA00022692"/>
    </source>
</evidence>
<keyword evidence="5 6" id="KW-0472">Membrane</keyword>
<organism evidence="8">
    <name type="scientific">Thrips palmi</name>
    <name type="common">Melon thrips</name>
    <dbReference type="NCBI Taxonomy" id="161013"/>
    <lineage>
        <taxon>Eukaryota</taxon>
        <taxon>Metazoa</taxon>
        <taxon>Ecdysozoa</taxon>
        <taxon>Arthropoda</taxon>
        <taxon>Hexapoda</taxon>
        <taxon>Insecta</taxon>
        <taxon>Pterygota</taxon>
        <taxon>Neoptera</taxon>
        <taxon>Paraneoptera</taxon>
        <taxon>Thysanoptera</taxon>
        <taxon>Terebrantia</taxon>
        <taxon>Thripoidea</taxon>
        <taxon>Thripidae</taxon>
        <taxon>Thrips</taxon>
    </lineage>
</organism>
<proteinExistence type="inferred from homology"/>
<evidence type="ECO:0000313" key="8">
    <source>
        <dbReference type="RefSeq" id="XP_034244216.1"/>
    </source>
</evidence>
<evidence type="ECO:0000256" key="5">
    <source>
        <dbReference type="ARBA" id="ARBA00023136"/>
    </source>
</evidence>
<evidence type="ECO:0000256" key="1">
    <source>
        <dbReference type="ARBA" id="ARBA00004141"/>
    </source>
</evidence>
<dbReference type="InParanoid" id="A0A6P8Z3D5"/>
<gene>
    <name evidence="8" type="primary">LOC117646939</name>
</gene>
<evidence type="ECO:0000313" key="7">
    <source>
        <dbReference type="Proteomes" id="UP000515158"/>
    </source>
</evidence>
<evidence type="ECO:0000256" key="6">
    <source>
        <dbReference type="SAM" id="Phobius"/>
    </source>
</evidence>
<dbReference type="RefSeq" id="XP_034244216.1">
    <property type="nucleotide sequence ID" value="XM_034388325.1"/>
</dbReference>
<feature type="transmembrane region" description="Helical" evidence="6">
    <location>
        <begin position="95"/>
        <end position="112"/>
    </location>
</feature>
<comment type="similarity">
    <text evidence="2">Belongs to the KRTCAP2 family.</text>
</comment>
<comment type="subcellular location">
    <subcellularLocation>
        <location evidence="1">Membrane</location>
        <topology evidence="1">Multi-pass membrane protein</topology>
    </subcellularLocation>
</comment>
<dbReference type="Proteomes" id="UP000515158">
    <property type="component" value="Unplaced"/>
</dbReference>
<dbReference type="KEGG" id="tpal:117646939"/>
<sequence>MAVSTGASFLLSLVMAVLLFSGMQMYKGWFVSSQLHTLLGGCVSSILFLLILTSLGNLESIMFGKHFQTKLFPEILGCLFLALFAAGSIHRVCVTTGFAFSCLGLYYVNIVAQKTHSTTSSSTVASAKKRR</sequence>
<dbReference type="PANTHER" id="PTHR32001:SF1">
    <property type="entry name" value="KERATINOCYTE-ASSOCIATED PROTEIN 2"/>
    <property type="match status" value="1"/>
</dbReference>
<dbReference type="PANTHER" id="PTHR32001">
    <property type="entry name" value="KERATINOCYTE-ASSOCIATED PROTEIN 2"/>
    <property type="match status" value="1"/>
</dbReference>
<dbReference type="FunCoup" id="A0A6P8Z3D5">
    <property type="interactions" value="564"/>
</dbReference>
<protein>
    <submittedName>
        <fullName evidence="8">Keratinocyte-associated protein 2</fullName>
    </submittedName>
</protein>
<evidence type="ECO:0000256" key="4">
    <source>
        <dbReference type="ARBA" id="ARBA00022989"/>
    </source>
</evidence>